<protein>
    <submittedName>
        <fullName evidence="2">ABC-2 transporter permease</fullName>
    </submittedName>
</protein>
<proteinExistence type="predicted"/>
<feature type="transmembrane region" description="Helical" evidence="1">
    <location>
        <begin position="16"/>
        <end position="46"/>
    </location>
</feature>
<keyword evidence="1" id="KW-0472">Membrane</keyword>
<dbReference type="Pfam" id="PF13346">
    <property type="entry name" value="ABC2_membrane_5"/>
    <property type="match status" value="1"/>
</dbReference>
<evidence type="ECO:0000313" key="2">
    <source>
        <dbReference type="EMBL" id="QEF20345.1"/>
    </source>
</evidence>
<dbReference type="RefSeq" id="WP_000282497.1">
    <property type="nucleotide sequence ID" value="NZ_CP042875.1"/>
</dbReference>
<keyword evidence="1" id="KW-1133">Transmembrane helix</keyword>
<feature type="transmembrane region" description="Helical" evidence="1">
    <location>
        <begin position="180"/>
        <end position="203"/>
    </location>
</feature>
<dbReference type="InterPro" id="IPR025699">
    <property type="entry name" value="ABC2_memb-like"/>
</dbReference>
<reference evidence="2" key="1">
    <citation type="submission" date="2019-08" db="EMBL/GenBank/DDBJ databases">
        <title>Antibiosis Participates in the Biocontrol of Bucillus cereus 0-9 Against Rice Sheath Blight.</title>
        <authorList>
            <person name="Wang G."/>
            <person name="Liu F."/>
        </authorList>
    </citation>
    <scope>NUCLEOTIDE SEQUENCE</scope>
    <source>
        <strain evidence="2">09</strain>
        <plasmid evidence="2">unnamed1</plasmid>
    </source>
</reference>
<dbReference type="PANTHER" id="PTHR41309">
    <property type="entry name" value="MEMBRANE PROTEIN-RELATED"/>
    <property type="match status" value="1"/>
</dbReference>
<name>A0A5B9I167_BACCE</name>
<dbReference type="PANTHER" id="PTHR41309:SF2">
    <property type="entry name" value="MEMBRANE PROTEIN"/>
    <property type="match status" value="1"/>
</dbReference>
<feature type="transmembrane region" description="Helical" evidence="1">
    <location>
        <begin position="76"/>
        <end position="101"/>
    </location>
</feature>
<dbReference type="EMBL" id="CP042875">
    <property type="protein sequence ID" value="QEF20345.1"/>
    <property type="molecule type" value="Genomic_DNA"/>
</dbReference>
<gene>
    <name evidence="2" type="ORF">FRY47_29090</name>
</gene>
<feature type="transmembrane region" description="Helical" evidence="1">
    <location>
        <begin position="113"/>
        <end position="133"/>
    </location>
</feature>
<accession>A0A5B9I167</accession>
<feature type="transmembrane region" description="Helical" evidence="1">
    <location>
        <begin position="139"/>
        <end position="159"/>
    </location>
</feature>
<keyword evidence="1" id="KW-0812">Transmembrane</keyword>
<keyword evidence="2" id="KW-0614">Plasmid</keyword>
<sequence length="208" mass="24531">MYNLFLKDLRLQKFMILFYIGIICLYQINLTNLLFTVSVIGCMYMFNAHFNDEKDNNHKFINSLPYSRKTIILSKYAGTLIFTFFATVFTLVFQLGVDAIIPHFGIKIGTLKEIGASFVIIMVLTSFYLPFFYRFTNKYLLAGFSIVFLVFLFTWKKIINFMDLNKYLLKINTHFSTTELSVFIFIITLVLFISSYFLTVRIYERTDF</sequence>
<organism evidence="2">
    <name type="scientific">Bacillus cereus</name>
    <dbReference type="NCBI Taxonomy" id="1396"/>
    <lineage>
        <taxon>Bacteria</taxon>
        <taxon>Bacillati</taxon>
        <taxon>Bacillota</taxon>
        <taxon>Bacilli</taxon>
        <taxon>Bacillales</taxon>
        <taxon>Bacillaceae</taxon>
        <taxon>Bacillus</taxon>
        <taxon>Bacillus cereus group</taxon>
    </lineage>
</organism>
<dbReference type="AlphaFoldDB" id="A0A5B9I167"/>
<evidence type="ECO:0000256" key="1">
    <source>
        <dbReference type="SAM" id="Phobius"/>
    </source>
</evidence>
<geneLocation type="plasmid" evidence="2">
    <name>unnamed1</name>
</geneLocation>